<dbReference type="PROSITE" id="PS51257">
    <property type="entry name" value="PROKAR_LIPOPROTEIN"/>
    <property type="match status" value="1"/>
</dbReference>
<name>A0ABN1MBB1_9SPHN</name>
<proteinExistence type="predicted"/>
<dbReference type="RefSeq" id="WP_215350190.1">
    <property type="nucleotide sequence ID" value="NZ_BAAAFE010000009.1"/>
</dbReference>
<keyword evidence="3" id="KW-1185">Reference proteome</keyword>
<feature type="signal peptide" evidence="1">
    <location>
        <begin position="1"/>
        <end position="24"/>
    </location>
</feature>
<evidence type="ECO:0000313" key="3">
    <source>
        <dbReference type="Proteomes" id="UP001500738"/>
    </source>
</evidence>
<gene>
    <name evidence="2" type="ORF">GCM10009115_29930</name>
</gene>
<evidence type="ECO:0000256" key="1">
    <source>
        <dbReference type="SAM" id="SignalP"/>
    </source>
</evidence>
<evidence type="ECO:0000313" key="2">
    <source>
        <dbReference type="EMBL" id="GAA0866558.1"/>
    </source>
</evidence>
<comment type="caution">
    <text evidence="2">The sequence shown here is derived from an EMBL/GenBank/DDBJ whole genome shotgun (WGS) entry which is preliminary data.</text>
</comment>
<reference evidence="2 3" key="1">
    <citation type="journal article" date="2019" name="Int. J. Syst. Evol. Microbiol.">
        <title>The Global Catalogue of Microorganisms (GCM) 10K type strain sequencing project: providing services to taxonomists for standard genome sequencing and annotation.</title>
        <authorList>
            <consortium name="The Broad Institute Genomics Platform"/>
            <consortium name="The Broad Institute Genome Sequencing Center for Infectious Disease"/>
            <person name="Wu L."/>
            <person name="Ma J."/>
        </authorList>
    </citation>
    <scope>NUCLEOTIDE SEQUENCE [LARGE SCALE GENOMIC DNA]</scope>
    <source>
        <strain evidence="2 3">JCM 15910</strain>
    </source>
</reference>
<keyword evidence="1" id="KW-0732">Signal</keyword>
<dbReference type="Proteomes" id="UP001500738">
    <property type="component" value="Unassembled WGS sequence"/>
</dbReference>
<organism evidence="2 3">
    <name type="scientific">Sphingopyxis soli</name>
    <dbReference type="NCBI Taxonomy" id="592051"/>
    <lineage>
        <taxon>Bacteria</taxon>
        <taxon>Pseudomonadati</taxon>
        <taxon>Pseudomonadota</taxon>
        <taxon>Alphaproteobacteria</taxon>
        <taxon>Sphingomonadales</taxon>
        <taxon>Sphingomonadaceae</taxon>
        <taxon>Sphingopyxis</taxon>
    </lineage>
</organism>
<protein>
    <submittedName>
        <fullName evidence="2">Uncharacterized protein</fullName>
    </submittedName>
</protein>
<sequence length="245" mass="25087">MKIPMTLAGAALLSVLACAAPSTAADPLVLSDIAWRAEPTPSDGAPRLRVSRKTSSSDVVIDGIRNELAGARAALGRGAGPTGFAIVHEAGTLACSGRLTGAFDGQGDCRFTADPGFERALDQRGLAPANRGDLLAMLLVDATVELADGLTREGVKPKDNGDLIAAAALGVTPAYVRDLRSEALVLASVEDAIACKALGVDGAYVRGLADAGYRKLAAEEVVGMKAMDVSPEYARAMNRAARGGQ</sequence>
<accession>A0ABN1MBB1</accession>
<dbReference type="EMBL" id="BAAAFE010000009">
    <property type="protein sequence ID" value="GAA0866558.1"/>
    <property type="molecule type" value="Genomic_DNA"/>
</dbReference>
<feature type="chain" id="PRO_5045114764" evidence="1">
    <location>
        <begin position="25"/>
        <end position="245"/>
    </location>
</feature>